<sequence>MHDSPAWQQALEDNGWTDQFRTGEEFEEFLIEQDARVASTLEELDLL</sequence>
<name>A0A6J6RLX8_9ZZZZ</name>
<dbReference type="AlphaFoldDB" id="A0A6J6RLX8"/>
<proteinExistence type="predicted"/>
<accession>A0A6J6RLX8</accession>
<protein>
    <submittedName>
        <fullName evidence="1">Unannotated protein</fullName>
    </submittedName>
</protein>
<dbReference type="EMBL" id="CAEZXR010000299">
    <property type="protein sequence ID" value="CAB4723635.1"/>
    <property type="molecule type" value="Genomic_DNA"/>
</dbReference>
<organism evidence="1">
    <name type="scientific">freshwater metagenome</name>
    <dbReference type="NCBI Taxonomy" id="449393"/>
    <lineage>
        <taxon>unclassified sequences</taxon>
        <taxon>metagenomes</taxon>
        <taxon>ecological metagenomes</taxon>
    </lineage>
</organism>
<gene>
    <name evidence="1" type="ORF">UFOPK2579_02155</name>
</gene>
<reference evidence="1" key="1">
    <citation type="submission" date="2020-05" db="EMBL/GenBank/DDBJ databases">
        <authorList>
            <person name="Chiriac C."/>
            <person name="Salcher M."/>
            <person name="Ghai R."/>
            <person name="Kavagutti S V."/>
        </authorList>
    </citation>
    <scope>NUCLEOTIDE SEQUENCE</scope>
</reference>
<evidence type="ECO:0000313" key="1">
    <source>
        <dbReference type="EMBL" id="CAB4723635.1"/>
    </source>
</evidence>